<feature type="coiled-coil region" evidence="1">
    <location>
        <begin position="407"/>
        <end position="530"/>
    </location>
</feature>
<dbReference type="Gene3D" id="3.40.50.300">
    <property type="entry name" value="P-loop containing nucleotide triphosphate hydrolases"/>
    <property type="match status" value="1"/>
</dbReference>
<dbReference type="EMBL" id="CP049887">
    <property type="protein sequence ID" value="QIL47063.1"/>
    <property type="molecule type" value="Genomic_DNA"/>
</dbReference>
<dbReference type="RefSeq" id="WP_166033175.1">
    <property type="nucleotide sequence ID" value="NZ_CP049887.1"/>
</dbReference>
<reference evidence="3 4" key="1">
    <citation type="submission" date="2020-03" db="EMBL/GenBank/DDBJ databases">
        <title>Vagococcus sp. nov., isolated from beetles.</title>
        <authorList>
            <person name="Hyun D.-W."/>
            <person name="Bae J.-W."/>
        </authorList>
    </citation>
    <scope>NUCLEOTIDE SEQUENCE [LARGE SCALE GENOMIC DNA]</scope>
    <source>
        <strain evidence="3 4">HDW17B</strain>
    </source>
</reference>
<dbReference type="KEGG" id="vhy:G7082_00220"/>
<name>A0A6G8AQ60_9ENTE</name>
<feature type="domain" description="Rad50/SbcC-type AAA" evidence="2">
    <location>
        <begin position="8"/>
        <end position="251"/>
    </location>
</feature>
<accession>A0A6G8AQ60</accession>
<evidence type="ECO:0000259" key="2">
    <source>
        <dbReference type="Pfam" id="PF13476"/>
    </source>
</evidence>
<evidence type="ECO:0000256" key="1">
    <source>
        <dbReference type="SAM" id="Coils"/>
    </source>
</evidence>
<dbReference type="GO" id="GO:0006302">
    <property type="term" value="P:double-strand break repair"/>
    <property type="evidence" value="ECO:0007669"/>
    <property type="project" value="InterPro"/>
</dbReference>
<dbReference type="AlphaFoldDB" id="A0A6G8AQ60"/>
<dbReference type="Pfam" id="PF13476">
    <property type="entry name" value="AAA_23"/>
    <property type="match status" value="1"/>
</dbReference>
<dbReference type="SUPFAM" id="SSF52540">
    <property type="entry name" value="P-loop containing nucleoside triphosphate hydrolases"/>
    <property type="match status" value="1"/>
</dbReference>
<gene>
    <name evidence="3" type="ORF">G7082_00220</name>
</gene>
<sequence length="645" mass="73780">MTEIRINSIHYKNFKGFKDYKLELDGKSAHAIGPNGAGKTSIGEGLTWLLFGKDLLGAKLNPKPKDKDKNEVLGLDPTIEAELVIDGKVVLMKRVQKENWTTKRGELEKTRGSDKTEYYIDAVPKKEKEWKEYLENIEPEEVLQIMTAAGFFMTLEWKNRRNYLISLTGLTDEEIIEMDPELKELESILDGKSIEDAKKILTSRKKKLQDDIKSLPGRIQENQDMLDRLALDELDKNQIESDLNVAQSNLEKAEAKVISAENGDSSLDFKEQVANLNIKLGEEKNKFLAGSNLVTENLNNDLTTIHSEGTKLRETQTSLQFEIDKLANSKKLLENDKEYLLKEYSELKVLNFDEHKKECSMCGQDLPVDQIEDLVAKFNLDKSNKVENNISLGKKAASDIGIYTNEINELVAKRQEVTNNLDKTMKRYNELKNELESQKQQTGAFEDTDSYKKIKSEIEELQQKIIVAKSDSSQFIQEATQERDKAKIEVNRLIELTFKLDQAIPVNERMAELRKEDSNLKTQNQEVERHLWLIDEFTRKKVKMLEESINNHFELTKFKLFKPLKNGGLDEVCEATYNGIDYSAGMSTGERGRCDLDIISGFSKSLNVSMPVFLDNAESITEPIVFDGQLIENYARKEKFNVEVK</sequence>
<dbReference type="Proteomes" id="UP000501747">
    <property type="component" value="Chromosome"/>
</dbReference>
<protein>
    <submittedName>
        <fullName evidence="3">AAA family ATPase</fullName>
    </submittedName>
</protein>
<evidence type="ECO:0000313" key="4">
    <source>
        <dbReference type="Proteomes" id="UP000501747"/>
    </source>
</evidence>
<feature type="coiled-coil region" evidence="1">
    <location>
        <begin position="236"/>
        <end position="263"/>
    </location>
</feature>
<evidence type="ECO:0000313" key="3">
    <source>
        <dbReference type="EMBL" id="QIL47063.1"/>
    </source>
</evidence>
<dbReference type="InterPro" id="IPR027417">
    <property type="entry name" value="P-loop_NTPase"/>
</dbReference>
<proteinExistence type="predicted"/>
<keyword evidence="1" id="KW-0175">Coiled coil</keyword>
<keyword evidence="4" id="KW-1185">Reference proteome</keyword>
<dbReference type="InterPro" id="IPR038729">
    <property type="entry name" value="Rad50/SbcC_AAA"/>
</dbReference>
<dbReference type="GO" id="GO:0016887">
    <property type="term" value="F:ATP hydrolysis activity"/>
    <property type="evidence" value="ECO:0007669"/>
    <property type="project" value="InterPro"/>
</dbReference>
<organism evidence="3 4">
    <name type="scientific">Vagococcus hydrophili</name>
    <dbReference type="NCBI Taxonomy" id="2714947"/>
    <lineage>
        <taxon>Bacteria</taxon>
        <taxon>Bacillati</taxon>
        <taxon>Bacillota</taxon>
        <taxon>Bacilli</taxon>
        <taxon>Lactobacillales</taxon>
        <taxon>Enterococcaceae</taxon>
        <taxon>Vagococcus</taxon>
    </lineage>
</organism>